<keyword evidence="2" id="KW-0503">Monooxygenase</keyword>
<dbReference type="GO" id="GO:0005829">
    <property type="term" value="C:cytosol"/>
    <property type="evidence" value="ECO:0007669"/>
    <property type="project" value="TreeGrafter"/>
</dbReference>
<dbReference type="SUPFAM" id="SSF51679">
    <property type="entry name" value="Bacterial luciferase-like"/>
    <property type="match status" value="1"/>
</dbReference>
<dbReference type="KEGG" id="acob:P0Y56_07620"/>
<dbReference type="Pfam" id="PF00296">
    <property type="entry name" value="Bac_luciferase"/>
    <property type="match status" value="1"/>
</dbReference>
<dbReference type="GO" id="GO:0016705">
    <property type="term" value="F:oxidoreductase activity, acting on paired donors, with incorporation or reduction of molecular oxygen"/>
    <property type="evidence" value="ECO:0007669"/>
    <property type="project" value="InterPro"/>
</dbReference>
<dbReference type="InterPro" id="IPR011251">
    <property type="entry name" value="Luciferase-like_dom"/>
</dbReference>
<evidence type="ECO:0000256" key="2">
    <source>
        <dbReference type="ARBA" id="ARBA00023033"/>
    </source>
</evidence>
<organism evidence="4 5">
    <name type="scientific">Candidatus Andeanibacterium colombiense</name>
    <dbReference type="NCBI Taxonomy" id="3121345"/>
    <lineage>
        <taxon>Bacteria</taxon>
        <taxon>Pseudomonadati</taxon>
        <taxon>Pseudomonadota</taxon>
        <taxon>Alphaproteobacteria</taxon>
        <taxon>Sphingomonadales</taxon>
        <taxon>Sphingomonadaceae</taxon>
        <taxon>Candidatus Andeanibacterium</taxon>
    </lineage>
</organism>
<evidence type="ECO:0000256" key="1">
    <source>
        <dbReference type="ARBA" id="ARBA00023002"/>
    </source>
</evidence>
<dbReference type="PANTHER" id="PTHR30137:SF8">
    <property type="entry name" value="BLR5498 PROTEIN"/>
    <property type="match status" value="1"/>
</dbReference>
<protein>
    <submittedName>
        <fullName evidence="4">LLM class flavin-dependent oxidoreductase</fullName>
    </submittedName>
</protein>
<gene>
    <name evidence="4" type="ORF">P0Y56_07620</name>
</gene>
<evidence type="ECO:0000313" key="4">
    <source>
        <dbReference type="EMBL" id="WEK48154.1"/>
    </source>
</evidence>
<dbReference type="EMBL" id="CP119316">
    <property type="protein sequence ID" value="WEK48154.1"/>
    <property type="molecule type" value="Genomic_DNA"/>
</dbReference>
<dbReference type="InterPro" id="IPR036661">
    <property type="entry name" value="Luciferase-like_sf"/>
</dbReference>
<evidence type="ECO:0000259" key="3">
    <source>
        <dbReference type="Pfam" id="PF00296"/>
    </source>
</evidence>
<dbReference type="PANTHER" id="PTHR30137">
    <property type="entry name" value="LUCIFERASE-LIKE MONOOXYGENASE"/>
    <property type="match status" value="1"/>
</dbReference>
<dbReference type="Proteomes" id="UP001218362">
    <property type="component" value="Chromosome"/>
</dbReference>
<feature type="domain" description="Luciferase-like" evidence="3">
    <location>
        <begin position="1"/>
        <end position="291"/>
    </location>
</feature>
<dbReference type="GO" id="GO:0004497">
    <property type="term" value="F:monooxygenase activity"/>
    <property type="evidence" value="ECO:0007669"/>
    <property type="project" value="UniProtKB-KW"/>
</dbReference>
<proteinExistence type="predicted"/>
<reference evidence="4" key="1">
    <citation type="submission" date="2023-03" db="EMBL/GenBank/DDBJ databases">
        <title>Andean soil-derived lignocellulolytic bacterial consortium as a source of novel taxa and putative plastic-active enzymes.</title>
        <authorList>
            <person name="Diaz-Garcia L."/>
            <person name="Chuvochina M."/>
            <person name="Feuerriegel G."/>
            <person name="Bunk B."/>
            <person name="Sproer C."/>
            <person name="Streit W.R."/>
            <person name="Rodriguez L.M."/>
            <person name="Overmann J."/>
            <person name="Jimenez D.J."/>
        </authorList>
    </citation>
    <scope>NUCLEOTIDE SEQUENCE</scope>
    <source>
        <strain evidence="4">MAG 26</strain>
    </source>
</reference>
<dbReference type="Gene3D" id="3.20.20.30">
    <property type="entry name" value="Luciferase-like domain"/>
    <property type="match status" value="1"/>
</dbReference>
<keyword evidence="1" id="KW-0560">Oxidoreductase</keyword>
<accession>A0AAJ5XC56</accession>
<evidence type="ECO:0000313" key="5">
    <source>
        <dbReference type="Proteomes" id="UP001218362"/>
    </source>
</evidence>
<dbReference type="AlphaFoldDB" id="A0AAJ5XC56"/>
<name>A0AAJ5XC56_9SPHN</name>
<dbReference type="InterPro" id="IPR050766">
    <property type="entry name" value="Bact_Lucif_Oxidored"/>
</dbReference>
<sequence length="335" mass="37506">MKFGVFDHVDDDGQSLARQLEDRLRMAEAYDRCGFYAYHVAEHHGTPLGRAPSPSVLLAAMAQRTTRLKFGPLVYLLPIHHPLRLIEEVAMLDSLSNGRLQLGVGRGASLVEMGFYGVEMDDQRALFDESLEILLKGLASDELTHRGTHYRFDRVPMRVKPVQQPHPPLWYGAGSPDSIKWAAREGINIVTLAYGERVRMVTDTFRQAWAETGRPEAEMPLVGISRHIVVAGTDEEALAIARPAYLRWRDSFAQLWMERGYPRPLTEAYPDSWDELQARGNCCAGSPATVRAFVGQELARGVNYMVGWFAFGGMRVPEVTRSAELFGAEVMPVFA</sequence>